<protein>
    <submittedName>
        <fullName evidence="1">Uncharacterized protein</fullName>
    </submittedName>
</protein>
<evidence type="ECO:0000313" key="1">
    <source>
        <dbReference type="EMBL" id="AXC34496.1"/>
    </source>
</evidence>
<dbReference type="KEGG" id="vg:55608574"/>
<accession>A0A384ZS66</accession>
<sequence length="170" mass="19040">MLNSQTFAEFLHLMDKLSVSMVHNSRFSPDSQAVLKMIAASKAEVTFRDEVFTLSFADDCVTLISKAPAYKIDEDEVGRVLEELDALNNFEELSMESYQNLIYTDNHTIIFSEGTGGYNIVREAIGAQMPYYISVGGDIMKLDSMCGGTKVGYSIVKPQLFLKKETKHEN</sequence>
<dbReference type="Proteomes" id="UP000260311">
    <property type="component" value="Segment"/>
</dbReference>
<organism evidence="1 2">
    <name type="scientific">Vibrio phage YC</name>
    <dbReference type="NCBI Taxonomy" id="2267403"/>
    <lineage>
        <taxon>Viruses</taxon>
        <taxon>Duplodnaviria</taxon>
        <taxon>Heunggongvirae</taxon>
        <taxon>Uroviricota</taxon>
        <taxon>Caudoviricetes</taxon>
        <taxon>Pantevenvirales</taxon>
        <taxon>Ackermannviridae</taxon>
        <taxon>Campanilevirus</taxon>
        <taxon>Campanilevirus YC</taxon>
    </lineage>
</organism>
<keyword evidence="2" id="KW-1185">Reference proteome</keyword>
<dbReference type="GeneID" id="55608574"/>
<reference evidence="1 2" key="1">
    <citation type="submission" date="2018-05" db="EMBL/GenBank/DDBJ databases">
        <title>The genome of Vibrio coralliilyticus phage YC.</title>
        <authorList>
            <person name="Benler S."/>
        </authorList>
    </citation>
    <scope>NUCLEOTIDE SEQUENCE [LARGE SCALE GENOMIC DNA]</scope>
</reference>
<dbReference type="RefSeq" id="YP_009838342.1">
    <property type="nucleotide sequence ID" value="NC_048709.1"/>
</dbReference>
<evidence type="ECO:0000313" key="2">
    <source>
        <dbReference type="Proteomes" id="UP000260311"/>
    </source>
</evidence>
<proteinExistence type="predicted"/>
<name>A0A384ZS66_9CAUD</name>
<dbReference type="EMBL" id="MH375644">
    <property type="protein sequence ID" value="AXC34496.1"/>
    <property type="molecule type" value="Genomic_DNA"/>
</dbReference>